<dbReference type="RefSeq" id="XP_024351315.1">
    <property type="nucleotide sequence ID" value="XM_024494221.1"/>
</dbReference>
<dbReference type="SUPFAM" id="SSF52047">
    <property type="entry name" value="RNI-like"/>
    <property type="match status" value="1"/>
</dbReference>
<feature type="region of interest" description="Disordered" evidence="1">
    <location>
        <begin position="374"/>
        <end position="411"/>
    </location>
</feature>
<gene>
    <name evidence="2" type="ORF">EGR_04972</name>
</gene>
<keyword evidence="3" id="KW-1185">Reference proteome</keyword>
<comment type="caution">
    <text evidence="2">The sequence shown here is derived from an EMBL/GenBank/DDBJ whole genome shotgun (WGS) entry which is preliminary data.</text>
</comment>
<name>W6V2G3_ECHGR</name>
<evidence type="ECO:0000256" key="1">
    <source>
        <dbReference type="SAM" id="MobiDB-lite"/>
    </source>
</evidence>
<reference evidence="2 3" key="1">
    <citation type="journal article" date="2013" name="Nat. Genet.">
        <title>The genome of the hydatid tapeworm Echinococcus granulosus.</title>
        <authorList>
            <person name="Zheng H."/>
            <person name="Zhang W."/>
            <person name="Zhang L."/>
            <person name="Zhang Z."/>
            <person name="Li J."/>
            <person name="Lu G."/>
            <person name="Zhu Y."/>
            <person name="Wang Y."/>
            <person name="Huang Y."/>
            <person name="Liu J."/>
            <person name="Kang H."/>
            <person name="Chen J."/>
            <person name="Wang L."/>
            <person name="Chen A."/>
            <person name="Yu S."/>
            <person name="Gao Z."/>
            <person name="Jin L."/>
            <person name="Gu W."/>
            <person name="Wang Z."/>
            <person name="Zhao L."/>
            <person name="Shi B."/>
            <person name="Wen H."/>
            <person name="Lin R."/>
            <person name="Jones M.K."/>
            <person name="Brejova B."/>
            <person name="Vinar T."/>
            <person name="Zhao G."/>
            <person name="McManus D.P."/>
            <person name="Chen Z."/>
            <person name="Zhou Y."/>
            <person name="Wang S."/>
        </authorList>
    </citation>
    <scope>NUCLEOTIDE SEQUENCE [LARGE SCALE GENOMIC DNA]</scope>
</reference>
<dbReference type="KEGG" id="egl:EGR_04972"/>
<dbReference type="OMA" id="ECPRITA"/>
<proteinExistence type="predicted"/>
<dbReference type="STRING" id="6210.W6V2G3"/>
<dbReference type="OrthoDB" id="1708588at2759"/>
<evidence type="ECO:0000313" key="2">
    <source>
        <dbReference type="EMBL" id="EUB60119.1"/>
    </source>
</evidence>
<dbReference type="EMBL" id="APAU02000034">
    <property type="protein sequence ID" value="EUB60119.1"/>
    <property type="molecule type" value="Genomic_DNA"/>
</dbReference>
<dbReference type="Proteomes" id="UP000019149">
    <property type="component" value="Unassembled WGS sequence"/>
</dbReference>
<organism evidence="2 3">
    <name type="scientific">Echinococcus granulosus</name>
    <name type="common">Hydatid tapeworm</name>
    <dbReference type="NCBI Taxonomy" id="6210"/>
    <lineage>
        <taxon>Eukaryota</taxon>
        <taxon>Metazoa</taxon>
        <taxon>Spiralia</taxon>
        <taxon>Lophotrochozoa</taxon>
        <taxon>Platyhelminthes</taxon>
        <taxon>Cestoda</taxon>
        <taxon>Eucestoda</taxon>
        <taxon>Cyclophyllidea</taxon>
        <taxon>Taeniidae</taxon>
        <taxon>Echinococcus</taxon>
        <taxon>Echinococcus granulosus group</taxon>
    </lineage>
</organism>
<dbReference type="GeneID" id="36340687"/>
<dbReference type="InterPro" id="IPR032675">
    <property type="entry name" value="LRR_dom_sf"/>
</dbReference>
<dbReference type="CTD" id="36340687"/>
<protein>
    <submittedName>
        <fullName evidence="2">ATP synthase subunit s-like protein</fullName>
    </submittedName>
</protein>
<feature type="compositionally biased region" description="Basic and acidic residues" evidence="1">
    <location>
        <begin position="380"/>
        <end position="397"/>
    </location>
</feature>
<evidence type="ECO:0000313" key="3">
    <source>
        <dbReference type="Proteomes" id="UP000019149"/>
    </source>
</evidence>
<accession>W6V2G3</accession>
<dbReference type="Gene3D" id="3.80.10.10">
    <property type="entry name" value="Ribonuclease Inhibitor"/>
    <property type="match status" value="1"/>
</dbReference>
<dbReference type="AlphaFoldDB" id="W6V2G3"/>
<sequence length="523" mass="59130">MQMRRSLELVRPLAYYHNRILHRCFAEQKASSTDPFDGYTRSCYVKQKFVELQTTAADGSVKVRKVPTGLIDNSNEWLGDQMVRTHLKITHDFDLTIQGFAERARKRLLARNKQRQVITDGMIQHRGSLDLAVAHMVCNLGGRVQFVGEPAGCWHQSYNRAPPNLPSTYSEDLKLEVIDLSGTAVMYEGLQMLPRLTHLKVLRLRRCLYLNDHCLSLVGQITQSPLEYLDISECPRISANGITTLTELKSLRRLLVQGNPTLKDRELVCLLLEDYLPKVYIEGVDYLGNLPEDARQRVLALDPPEEPPLLTEHVKNIEREEEEDALRVEDFAGKILAVKEEFLRIAELVHDDVQSVSQFFDSFFVESVLSLNPPSGSKPDLTEKTGESSAHRSEPNRGKPMSEIADSDPVEDNEETLVQLINEMSVDELKFLKNQLLLELDWLDQAITSRKQFLRSVFNGQIECSKETDAGFALVEPSGKKPGIKTRRPFISPNLSTCTCSTTTAPAGPKEATEFHTIRIETL</sequence>